<dbReference type="RefSeq" id="WP_165502638.1">
    <property type="nucleotide sequence ID" value="NZ_CAACUY010000003.1"/>
</dbReference>
<evidence type="ECO:0000313" key="2">
    <source>
        <dbReference type="EMBL" id="MFD0688651.1"/>
    </source>
</evidence>
<keyword evidence="3" id="KW-1185">Reference proteome</keyword>
<name>A0ABW2XQL2_9ACTN</name>
<dbReference type="Proteomes" id="UP001597063">
    <property type="component" value="Unassembled WGS sequence"/>
</dbReference>
<reference evidence="3" key="1">
    <citation type="journal article" date="2019" name="Int. J. Syst. Evol. Microbiol.">
        <title>The Global Catalogue of Microorganisms (GCM) 10K type strain sequencing project: providing services to taxonomists for standard genome sequencing and annotation.</title>
        <authorList>
            <consortium name="The Broad Institute Genomics Platform"/>
            <consortium name="The Broad Institute Genome Sequencing Center for Infectious Disease"/>
            <person name="Wu L."/>
            <person name="Ma J."/>
        </authorList>
    </citation>
    <scope>NUCLEOTIDE SEQUENCE [LARGE SCALE GENOMIC DNA]</scope>
    <source>
        <strain evidence="3">JCM 9371</strain>
    </source>
</reference>
<accession>A0ABW2XQL2</accession>
<organism evidence="2 3">
    <name type="scientific">Actinomadura fibrosa</name>
    <dbReference type="NCBI Taxonomy" id="111802"/>
    <lineage>
        <taxon>Bacteria</taxon>
        <taxon>Bacillati</taxon>
        <taxon>Actinomycetota</taxon>
        <taxon>Actinomycetes</taxon>
        <taxon>Streptosporangiales</taxon>
        <taxon>Thermomonosporaceae</taxon>
        <taxon>Actinomadura</taxon>
    </lineage>
</organism>
<proteinExistence type="predicted"/>
<sequence length="56" mass="5593">MRTRRPGPSDADTGIAHAMAADAAPRTDTIDTSGTVDKALEQALAALGAAVDGASR</sequence>
<feature type="region of interest" description="Disordered" evidence="1">
    <location>
        <begin position="1"/>
        <end position="29"/>
    </location>
</feature>
<evidence type="ECO:0000256" key="1">
    <source>
        <dbReference type="SAM" id="MobiDB-lite"/>
    </source>
</evidence>
<evidence type="ECO:0000313" key="3">
    <source>
        <dbReference type="Proteomes" id="UP001597063"/>
    </source>
</evidence>
<gene>
    <name evidence="2" type="ORF">ACFQZM_29445</name>
</gene>
<dbReference type="EMBL" id="JBHTGP010000015">
    <property type="protein sequence ID" value="MFD0688651.1"/>
    <property type="molecule type" value="Genomic_DNA"/>
</dbReference>
<protein>
    <submittedName>
        <fullName evidence="2">Uncharacterized protein</fullName>
    </submittedName>
</protein>
<comment type="caution">
    <text evidence="2">The sequence shown here is derived from an EMBL/GenBank/DDBJ whole genome shotgun (WGS) entry which is preliminary data.</text>
</comment>